<keyword evidence="9" id="KW-0133">Cell shape</keyword>
<organism evidence="17 18">
    <name type="scientific">Caldinitratiruptor microaerophilus</name>
    <dbReference type="NCBI Taxonomy" id="671077"/>
    <lineage>
        <taxon>Bacteria</taxon>
        <taxon>Bacillati</taxon>
        <taxon>Bacillota</taxon>
        <taxon>Clostridia</taxon>
        <taxon>Eubacteriales</taxon>
        <taxon>Symbiobacteriaceae</taxon>
        <taxon>Caldinitratiruptor</taxon>
    </lineage>
</organism>
<dbReference type="SMART" id="SM00936">
    <property type="entry name" value="PBP5_C"/>
    <property type="match status" value="1"/>
</dbReference>
<dbReference type="Gene3D" id="2.60.410.10">
    <property type="entry name" value="D-Ala-D-Ala carboxypeptidase, C-terminal domain"/>
    <property type="match status" value="1"/>
</dbReference>
<feature type="active site" evidence="13">
    <location>
        <position position="151"/>
    </location>
</feature>
<dbReference type="PANTHER" id="PTHR21581:SF33">
    <property type="entry name" value="D-ALANYL-D-ALANINE CARBOXYPEPTIDASE DACB"/>
    <property type="match status" value="1"/>
</dbReference>
<comment type="pathway">
    <text evidence="2">Cell wall biogenesis; peptidoglycan biosynthesis.</text>
</comment>
<name>A0AA35G5H9_9FIRM</name>
<dbReference type="GO" id="GO:0006508">
    <property type="term" value="P:proteolysis"/>
    <property type="evidence" value="ECO:0007669"/>
    <property type="project" value="UniProtKB-KW"/>
</dbReference>
<dbReference type="GO" id="GO:0071555">
    <property type="term" value="P:cell wall organization"/>
    <property type="evidence" value="ECO:0007669"/>
    <property type="project" value="UniProtKB-KW"/>
</dbReference>
<keyword evidence="5 17" id="KW-0121">Carboxypeptidase</keyword>
<evidence type="ECO:0000256" key="11">
    <source>
        <dbReference type="ARBA" id="ARBA00023316"/>
    </source>
</evidence>
<evidence type="ECO:0000313" key="18">
    <source>
        <dbReference type="Proteomes" id="UP001163687"/>
    </source>
</evidence>
<keyword evidence="8" id="KW-0378">Hydrolase</keyword>
<evidence type="ECO:0000313" key="17">
    <source>
        <dbReference type="EMBL" id="BDG59446.1"/>
    </source>
</evidence>
<dbReference type="GO" id="GO:0009252">
    <property type="term" value="P:peptidoglycan biosynthetic process"/>
    <property type="evidence" value="ECO:0007669"/>
    <property type="project" value="UniProtKB-KW"/>
</dbReference>
<feature type="active site" description="Proton acceptor" evidence="13">
    <location>
        <position position="99"/>
    </location>
</feature>
<dbReference type="GO" id="GO:0008360">
    <property type="term" value="P:regulation of cell shape"/>
    <property type="evidence" value="ECO:0007669"/>
    <property type="project" value="UniProtKB-KW"/>
</dbReference>
<evidence type="ECO:0000256" key="7">
    <source>
        <dbReference type="ARBA" id="ARBA00022729"/>
    </source>
</evidence>
<evidence type="ECO:0000256" key="9">
    <source>
        <dbReference type="ARBA" id="ARBA00022960"/>
    </source>
</evidence>
<evidence type="ECO:0000256" key="1">
    <source>
        <dbReference type="ARBA" id="ARBA00003217"/>
    </source>
</evidence>
<sequence>MPARRRGAAVGGWVALGLAWLFALRPGPAPEIPAGVHGLPPWAEVGSATGARAGAGEPAPVPPPPRLTAAAAILMDWETGQVLYEKNATQKRPPASTTKVLTAILALERARLDDVVTISSRAARVPGSSMYVRAGETYTLQELLYGLLLHSGNDAAVAIAEHVAGSVEAFAQLMNEKARAIGARSSHFLNPHGLHQPGHYSTAYDLALITRYALENPVFAEIVRQRHAEILVGEETRALRNTNRLLWMYEGADGVKTGTTSAAGACLIASATQSDPDSFLPQKLVTVVLDADGRWRDSIRLLEWGFTNFRLARVARAGEVIGYLPVAGGLDPWVPIVPRRDLAAAVPRAERGRLSVRVDLPPRIRAPVAAGQVLGRATVLPPGPSAGRPVDLVAGQPVGRATWATYLARALLPWLRWSAAR</sequence>
<keyword evidence="11" id="KW-0961">Cell wall biogenesis/degradation</keyword>
<keyword evidence="10" id="KW-0573">Peptidoglycan synthesis</keyword>
<accession>A0AA35G5H9</accession>
<dbReference type="InterPro" id="IPR015956">
    <property type="entry name" value="Peniciliin-bd_prot_C_sf"/>
</dbReference>
<evidence type="ECO:0000256" key="14">
    <source>
        <dbReference type="PIRSR" id="PIRSR618044-2"/>
    </source>
</evidence>
<comment type="function">
    <text evidence="1">Removes C-terminal D-alanyl residues from sugar-peptide cell wall precursors.</text>
</comment>
<dbReference type="Pfam" id="PF00768">
    <property type="entry name" value="Peptidase_S11"/>
    <property type="match status" value="1"/>
</dbReference>
<dbReference type="InterPro" id="IPR018044">
    <property type="entry name" value="Peptidase_S11"/>
</dbReference>
<evidence type="ECO:0000256" key="13">
    <source>
        <dbReference type="PIRSR" id="PIRSR618044-1"/>
    </source>
</evidence>
<dbReference type="InterPro" id="IPR012907">
    <property type="entry name" value="Peptidase_S11_C"/>
</dbReference>
<evidence type="ECO:0000256" key="8">
    <source>
        <dbReference type="ARBA" id="ARBA00022801"/>
    </source>
</evidence>
<dbReference type="SUPFAM" id="SSF56601">
    <property type="entry name" value="beta-lactamase/transpeptidase-like"/>
    <property type="match status" value="1"/>
</dbReference>
<dbReference type="Gene3D" id="3.40.710.10">
    <property type="entry name" value="DD-peptidase/beta-lactamase superfamily"/>
    <property type="match status" value="1"/>
</dbReference>
<dbReference type="InterPro" id="IPR012338">
    <property type="entry name" value="Beta-lactam/transpept-like"/>
</dbReference>
<dbReference type="InterPro" id="IPR001967">
    <property type="entry name" value="Peptidase_S11_N"/>
</dbReference>
<evidence type="ECO:0000256" key="15">
    <source>
        <dbReference type="RuleBase" id="RU004016"/>
    </source>
</evidence>
<dbReference type="AlphaFoldDB" id="A0AA35G5H9"/>
<keyword evidence="7" id="KW-0732">Signal</keyword>
<dbReference type="InterPro" id="IPR037167">
    <property type="entry name" value="Peptidase_S11_C_sf"/>
</dbReference>
<evidence type="ECO:0000256" key="6">
    <source>
        <dbReference type="ARBA" id="ARBA00022670"/>
    </source>
</evidence>
<dbReference type="EC" id="3.4.16.4" evidence="4"/>
<evidence type="ECO:0000256" key="12">
    <source>
        <dbReference type="ARBA" id="ARBA00034000"/>
    </source>
</evidence>
<dbReference type="Proteomes" id="UP001163687">
    <property type="component" value="Chromosome"/>
</dbReference>
<comment type="similarity">
    <text evidence="3 15">Belongs to the peptidase S11 family.</text>
</comment>
<protein>
    <recommendedName>
        <fullName evidence="4">serine-type D-Ala-D-Ala carboxypeptidase</fullName>
        <ecNumber evidence="4">3.4.16.4</ecNumber>
    </recommendedName>
</protein>
<evidence type="ECO:0000256" key="5">
    <source>
        <dbReference type="ARBA" id="ARBA00022645"/>
    </source>
</evidence>
<evidence type="ECO:0000259" key="16">
    <source>
        <dbReference type="SMART" id="SM00936"/>
    </source>
</evidence>
<keyword evidence="18" id="KW-1185">Reference proteome</keyword>
<feature type="binding site" evidence="14">
    <location>
        <position position="256"/>
    </location>
    <ligand>
        <name>substrate</name>
    </ligand>
</feature>
<dbReference type="RefSeq" id="WP_264843573.1">
    <property type="nucleotide sequence ID" value="NZ_AP025628.1"/>
</dbReference>
<proteinExistence type="inferred from homology"/>
<keyword evidence="6" id="KW-0645">Protease</keyword>
<evidence type="ECO:0000256" key="2">
    <source>
        <dbReference type="ARBA" id="ARBA00004752"/>
    </source>
</evidence>
<dbReference type="KEGG" id="cmic:caldi_05360"/>
<dbReference type="GO" id="GO:0009002">
    <property type="term" value="F:serine-type D-Ala-D-Ala carboxypeptidase activity"/>
    <property type="evidence" value="ECO:0007669"/>
    <property type="project" value="UniProtKB-EC"/>
</dbReference>
<gene>
    <name evidence="17" type="ORF">caldi_05360</name>
</gene>
<evidence type="ECO:0000256" key="4">
    <source>
        <dbReference type="ARBA" id="ARBA00012448"/>
    </source>
</evidence>
<evidence type="ECO:0000256" key="10">
    <source>
        <dbReference type="ARBA" id="ARBA00022984"/>
    </source>
</evidence>
<reference evidence="17" key="1">
    <citation type="submission" date="2022-03" db="EMBL/GenBank/DDBJ databases">
        <title>Complete genome sequence of Caldinitratiruptor microaerophilus.</title>
        <authorList>
            <person name="Mukaiyama R."/>
            <person name="Nishiyama T."/>
            <person name="Ueda K."/>
        </authorList>
    </citation>
    <scope>NUCLEOTIDE SEQUENCE</scope>
    <source>
        <strain evidence="17">JCM 16183</strain>
    </source>
</reference>
<dbReference type="PRINTS" id="PR00725">
    <property type="entry name" value="DADACBPTASE1"/>
</dbReference>
<dbReference type="SUPFAM" id="SSF69189">
    <property type="entry name" value="Penicillin-binding protein associated domain"/>
    <property type="match status" value="1"/>
</dbReference>
<dbReference type="EMBL" id="AP025628">
    <property type="protein sequence ID" value="BDG59446.1"/>
    <property type="molecule type" value="Genomic_DNA"/>
</dbReference>
<dbReference type="PANTHER" id="PTHR21581">
    <property type="entry name" value="D-ALANYL-D-ALANINE CARBOXYPEPTIDASE"/>
    <property type="match status" value="1"/>
</dbReference>
<comment type="catalytic activity">
    <reaction evidence="12">
        <text>Preferential cleavage: (Ac)2-L-Lys-D-Ala-|-D-Ala. Also transpeptidation of peptidyl-alanyl moieties that are N-acyl substituents of D-alanine.</text>
        <dbReference type="EC" id="3.4.16.4"/>
    </reaction>
</comment>
<dbReference type="Pfam" id="PF07943">
    <property type="entry name" value="PBP5_C"/>
    <property type="match status" value="1"/>
</dbReference>
<evidence type="ECO:0000256" key="3">
    <source>
        <dbReference type="ARBA" id="ARBA00007164"/>
    </source>
</evidence>
<feature type="active site" description="Acyl-ester intermediate" evidence="13">
    <location>
        <position position="96"/>
    </location>
</feature>
<feature type="domain" description="Peptidase S11 D-Ala-D-Ala carboxypeptidase A C-terminal" evidence="16">
    <location>
        <begin position="309"/>
        <end position="400"/>
    </location>
</feature>